<evidence type="ECO:0000259" key="4">
    <source>
        <dbReference type="SMART" id="SM00062"/>
    </source>
</evidence>
<dbReference type="NCBIfam" id="TIGR01098">
    <property type="entry name" value="3A0109s03R"/>
    <property type="match status" value="1"/>
</dbReference>
<proteinExistence type="inferred from homology"/>
<feature type="domain" description="Solute-binding protein family 3/N-terminal" evidence="4">
    <location>
        <begin position="39"/>
        <end position="285"/>
    </location>
</feature>
<organism evidence="5 6">
    <name type="scientific">Saccharopolyspora cebuensis</name>
    <dbReference type="NCBI Taxonomy" id="418759"/>
    <lineage>
        <taxon>Bacteria</taxon>
        <taxon>Bacillati</taxon>
        <taxon>Actinomycetota</taxon>
        <taxon>Actinomycetes</taxon>
        <taxon>Pseudonocardiales</taxon>
        <taxon>Pseudonocardiaceae</taxon>
        <taxon>Saccharopolyspora</taxon>
    </lineage>
</organism>
<dbReference type="Proteomes" id="UP001564626">
    <property type="component" value="Unassembled WGS sequence"/>
</dbReference>
<evidence type="ECO:0000256" key="2">
    <source>
        <dbReference type="ARBA" id="ARBA00022729"/>
    </source>
</evidence>
<dbReference type="RefSeq" id="WP_345362721.1">
    <property type="nucleotide sequence ID" value="NZ_BAABII010000007.1"/>
</dbReference>
<dbReference type="Pfam" id="PF12974">
    <property type="entry name" value="Phosphonate-bd"/>
    <property type="match status" value="1"/>
</dbReference>
<dbReference type="PROSITE" id="PS51257">
    <property type="entry name" value="PROKAR_LIPOPROTEIN"/>
    <property type="match status" value="1"/>
</dbReference>
<dbReference type="EMBL" id="JBGEHV010000068">
    <property type="protein sequence ID" value="MEY8042876.1"/>
    <property type="molecule type" value="Genomic_DNA"/>
</dbReference>
<evidence type="ECO:0000256" key="1">
    <source>
        <dbReference type="ARBA" id="ARBA00007162"/>
    </source>
</evidence>
<comment type="caution">
    <text evidence="5">The sequence shown here is derived from an EMBL/GenBank/DDBJ whole genome shotgun (WGS) entry which is preliminary data.</text>
</comment>
<accession>A0ABV4CP54</accession>
<dbReference type="PANTHER" id="PTHR35841">
    <property type="entry name" value="PHOSPHONATES-BINDING PERIPLASMIC PROTEIN"/>
    <property type="match status" value="1"/>
</dbReference>
<dbReference type="InterPro" id="IPR005770">
    <property type="entry name" value="PhnD"/>
</dbReference>
<keyword evidence="6" id="KW-1185">Reference proteome</keyword>
<evidence type="ECO:0000313" key="5">
    <source>
        <dbReference type="EMBL" id="MEY8042876.1"/>
    </source>
</evidence>
<dbReference type="PANTHER" id="PTHR35841:SF1">
    <property type="entry name" value="PHOSPHONATES-BINDING PERIPLASMIC PROTEIN"/>
    <property type="match status" value="1"/>
</dbReference>
<evidence type="ECO:0000313" key="6">
    <source>
        <dbReference type="Proteomes" id="UP001564626"/>
    </source>
</evidence>
<dbReference type="SUPFAM" id="SSF53850">
    <property type="entry name" value="Periplasmic binding protein-like II"/>
    <property type="match status" value="1"/>
</dbReference>
<keyword evidence="2 3" id="KW-0732">Signal</keyword>
<name>A0ABV4CP54_9PSEU</name>
<dbReference type="CDD" id="cd01071">
    <property type="entry name" value="PBP2_PhnD_like"/>
    <property type="match status" value="1"/>
</dbReference>
<dbReference type="SMART" id="SM00062">
    <property type="entry name" value="PBPb"/>
    <property type="match status" value="1"/>
</dbReference>
<reference evidence="5 6" key="1">
    <citation type="submission" date="2024-08" db="EMBL/GenBank/DDBJ databases">
        <title>Genome mining of Saccharopolyspora cebuensis PGLac3 from Nigerian medicinal plant.</title>
        <authorList>
            <person name="Ezeobiora C.E."/>
            <person name="Igbokwe N.H."/>
            <person name="Amin D.H."/>
            <person name="Mendie U.E."/>
        </authorList>
    </citation>
    <scope>NUCLEOTIDE SEQUENCE [LARGE SCALE GENOMIC DNA]</scope>
    <source>
        <strain evidence="5 6">PGLac3</strain>
    </source>
</reference>
<sequence length="309" mass="32429">MFDVPRRVRLLAGAVLPLALLTGCGPSAATQGGAGDSGELVFASIPSEESTSLEQDFEPLIRMLEDRTGKQIRMEKATDYAAVIEGQRSGKIDIAMYGPLSYVVARNNGVSITPVGAQTEGKGKPPGYQSFGVVPKDSPIRSLADLKGKTVCFVDPNSTSGYLYPKAGLAEAGVNADRDVQAVMAGGHDASALGVASGQCDAGFATDTMINELLPAQGAIKPGDLRVVWKSEMIPGSPAAISDDLDPAVKQALTDGFRDANADYLRQHGYCEGECQISGYWGFTPVDDATFNSVRDVCAVTRDKQCTGG</sequence>
<protein>
    <submittedName>
        <fullName evidence="5">Phosphate/phosphite/phosphonate ABC transporter substrate-binding protein</fullName>
    </submittedName>
</protein>
<gene>
    <name evidence="5" type="ORF">AB8O55_26010</name>
</gene>
<dbReference type="Gene3D" id="3.40.190.10">
    <property type="entry name" value="Periplasmic binding protein-like II"/>
    <property type="match status" value="2"/>
</dbReference>
<comment type="similarity">
    <text evidence="1">Belongs to the phosphate/phosphite/phosphonate binding protein family.</text>
</comment>
<feature type="signal peptide" evidence="3">
    <location>
        <begin position="1"/>
        <end position="29"/>
    </location>
</feature>
<dbReference type="InterPro" id="IPR001638">
    <property type="entry name" value="Solute-binding_3/MltF_N"/>
</dbReference>
<evidence type="ECO:0000256" key="3">
    <source>
        <dbReference type="SAM" id="SignalP"/>
    </source>
</evidence>
<feature type="chain" id="PRO_5045454425" evidence="3">
    <location>
        <begin position="30"/>
        <end position="309"/>
    </location>
</feature>